<keyword evidence="1 4" id="KW-0349">Heme</keyword>
<sequence length="146" mass="16139">MKIHNKAVDVSSIALGLILAFLSVQSVAEEKVDIGKREYDGACAVCHGISGKGDDGPLKAMLVKPVPNLTVLAQNNKGVFPFDKVYQIIDGREEVKSHGPRDMPVWGNAFNNQTSLYFDNYPQQDSESAARSRILALVEYLYRLQQ</sequence>
<evidence type="ECO:0000313" key="8">
    <source>
        <dbReference type="Proteomes" id="UP001162780"/>
    </source>
</evidence>
<evidence type="ECO:0000313" key="7">
    <source>
        <dbReference type="EMBL" id="WAR45663.1"/>
    </source>
</evidence>
<name>A0ABY7GMD7_9GAMM</name>
<feature type="signal peptide" evidence="5">
    <location>
        <begin position="1"/>
        <end position="28"/>
    </location>
</feature>
<feature type="domain" description="Cytochrome c" evidence="6">
    <location>
        <begin position="30"/>
        <end position="126"/>
    </location>
</feature>
<evidence type="ECO:0000256" key="4">
    <source>
        <dbReference type="PROSITE-ProRule" id="PRU00433"/>
    </source>
</evidence>
<dbReference type="Proteomes" id="UP001162780">
    <property type="component" value="Chromosome"/>
</dbReference>
<keyword evidence="5" id="KW-0732">Signal</keyword>
<evidence type="ECO:0000256" key="2">
    <source>
        <dbReference type="ARBA" id="ARBA00022723"/>
    </source>
</evidence>
<dbReference type="RefSeq" id="WP_255186572.1">
    <property type="nucleotide sequence ID" value="NZ_CP113517.1"/>
</dbReference>
<dbReference type="SUPFAM" id="SSF46626">
    <property type="entry name" value="Cytochrome c"/>
    <property type="match status" value="1"/>
</dbReference>
<evidence type="ECO:0000259" key="6">
    <source>
        <dbReference type="PROSITE" id="PS51007"/>
    </source>
</evidence>
<feature type="chain" id="PRO_5046840921" evidence="5">
    <location>
        <begin position="29"/>
        <end position="146"/>
    </location>
</feature>
<evidence type="ECO:0000256" key="3">
    <source>
        <dbReference type="ARBA" id="ARBA00023004"/>
    </source>
</evidence>
<evidence type="ECO:0000256" key="5">
    <source>
        <dbReference type="SAM" id="SignalP"/>
    </source>
</evidence>
<gene>
    <name evidence="7" type="ORF">NM686_003870</name>
</gene>
<accession>A0ABY7GMD7</accession>
<dbReference type="Pfam" id="PF00034">
    <property type="entry name" value="Cytochrom_C"/>
    <property type="match status" value="1"/>
</dbReference>
<dbReference type="InterPro" id="IPR009056">
    <property type="entry name" value="Cyt_c-like_dom"/>
</dbReference>
<protein>
    <submittedName>
        <fullName evidence="7">C-type cytochrome</fullName>
    </submittedName>
</protein>
<dbReference type="EMBL" id="CP113517">
    <property type="protein sequence ID" value="WAR45663.1"/>
    <property type="molecule type" value="Genomic_DNA"/>
</dbReference>
<evidence type="ECO:0000256" key="1">
    <source>
        <dbReference type="ARBA" id="ARBA00022617"/>
    </source>
</evidence>
<proteinExistence type="predicted"/>
<dbReference type="InterPro" id="IPR036909">
    <property type="entry name" value="Cyt_c-like_dom_sf"/>
</dbReference>
<keyword evidence="2 4" id="KW-0479">Metal-binding</keyword>
<reference evidence="7" key="1">
    <citation type="submission" date="2022-11" db="EMBL/GenBank/DDBJ databases">
        <title>Methylomonas rapida sp. nov., Carotenoid-Producing Obligate Methanotrophs with High Growth Characteristics and Biotechnological Potential.</title>
        <authorList>
            <person name="Tikhonova E.N."/>
            <person name="Suleimanov R.Z."/>
            <person name="Miroshnikov K."/>
            <person name="Oshkin I.Y."/>
            <person name="Belova S.E."/>
            <person name="Danilova O.V."/>
            <person name="Ashikhmin A."/>
            <person name="Konopkin A."/>
            <person name="But S.Y."/>
            <person name="Khmelenina V.N."/>
            <person name="Kuznetsov N."/>
            <person name="Pimenov N.V."/>
            <person name="Dedysh S.N."/>
        </authorList>
    </citation>
    <scope>NUCLEOTIDE SEQUENCE</scope>
    <source>
        <strain evidence="7">MP1</strain>
    </source>
</reference>
<keyword evidence="3 4" id="KW-0408">Iron</keyword>
<dbReference type="PROSITE" id="PS51007">
    <property type="entry name" value="CYTC"/>
    <property type="match status" value="1"/>
</dbReference>
<dbReference type="Gene3D" id="1.10.760.10">
    <property type="entry name" value="Cytochrome c-like domain"/>
    <property type="match status" value="1"/>
</dbReference>
<organism evidence="7 8">
    <name type="scientific">Methylomonas rapida</name>
    <dbReference type="NCBI Taxonomy" id="2963939"/>
    <lineage>
        <taxon>Bacteria</taxon>
        <taxon>Pseudomonadati</taxon>
        <taxon>Pseudomonadota</taxon>
        <taxon>Gammaproteobacteria</taxon>
        <taxon>Methylococcales</taxon>
        <taxon>Methylococcaceae</taxon>
        <taxon>Methylomonas</taxon>
    </lineage>
</organism>
<keyword evidence="8" id="KW-1185">Reference proteome</keyword>